<dbReference type="Proteomes" id="UP001161704">
    <property type="component" value="Unassembled WGS sequence"/>
</dbReference>
<name>A0AA42R9Y5_AERCA</name>
<reference evidence="1" key="1">
    <citation type="submission" date="2022-09" db="EMBL/GenBank/DDBJ databases">
        <title>Intensive care unit water sources are persistently colonized with multi-drug resistant bacteria and are the site of extensive horizontal gene transfer of antibiotic resistance genes.</title>
        <authorList>
            <person name="Diorio-Toth L."/>
        </authorList>
    </citation>
    <scope>NUCLEOTIDE SEQUENCE</scope>
    <source>
        <strain evidence="1">GD03710</strain>
    </source>
</reference>
<evidence type="ECO:0000313" key="2">
    <source>
        <dbReference type="Proteomes" id="UP001161704"/>
    </source>
</evidence>
<accession>A0AA42R9Y5</accession>
<sequence length="127" mass="14215">MCISQFSQLNPGSLIKHGGTVTVAAALVALLKSQRRSTLDTDQHLYREGDGFEFRIDIGKGNPRVTLLRGVVSSIDNRAICYVDRIPMRGYRLTEVVLYEDEVTIAKPMDSTFKNLRELTSITGLHF</sequence>
<dbReference type="RefSeq" id="WP_279963596.1">
    <property type="nucleotide sequence ID" value="NZ_JAOCFK010000093.1"/>
</dbReference>
<comment type="caution">
    <text evidence="1">The sequence shown here is derived from an EMBL/GenBank/DDBJ whole genome shotgun (WGS) entry which is preliminary data.</text>
</comment>
<dbReference type="AlphaFoldDB" id="A0AA42R9Y5"/>
<gene>
    <name evidence="1" type="ORF">N5I20_15700</name>
</gene>
<organism evidence="1 2">
    <name type="scientific">Aeromonas caviae</name>
    <name type="common">Aeromonas punctata</name>
    <dbReference type="NCBI Taxonomy" id="648"/>
    <lineage>
        <taxon>Bacteria</taxon>
        <taxon>Pseudomonadati</taxon>
        <taxon>Pseudomonadota</taxon>
        <taxon>Gammaproteobacteria</taxon>
        <taxon>Aeromonadales</taxon>
        <taxon>Aeromonadaceae</taxon>
        <taxon>Aeromonas</taxon>
    </lineage>
</organism>
<proteinExistence type="predicted"/>
<dbReference type="EMBL" id="JAOCIZ010000067">
    <property type="protein sequence ID" value="MDH1506497.1"/>
    <property type="molecule type" value="Genomic_DNA"/>
</dbReference>
<evidence type="ECO:0000313" key="1">
    <source>
        <dbReference type="EMBL" id="MDH1506497.1"/>
    </source>
</evidence>
<protein>
    <submittedName>
        <fullName evidence="1">Uncharacterized protein</fullName>
    </submittedName>
</protein>